<comment type="similarity">
    <text evidence="1">Belongs to the UDP-glycosyltransferase family.</text>
</comment>
<sequence length="528" mass="60002">MFWSASSNPKLHPPPCIFTAVSYHFHSLTVTSNPIEKSEWSPASRKPHVVCIPLPAQGHINPMLKLAKSTSLFDYTGFHITFVHTEFNYNRLLKSKDSDPLDIIHDDFRFRTVADGLPPSNQRGILDLPDLCVAMPVHCKQSFKQLISELNSSPDVLPVSCIVSDGVMSFTLEVAREFRIPEILFFTPSACGMLGYLQYEELRERGYFPLTDDSCFSNGYLDTELDWIPAMKGIRLKDFPSFVQSTNPGDIMFNYNLKSLQNALRTSSLILNSFEDLEKEVFDAIRIKFPTLYTIGPLSMLEQQLRGGNLDSLDSSLWKQDMGCIDWLDKKKPGSVVYVNYGNLVILTPGQLREFVWGLANSKHPFLWVIRPNLVNGGTQVIYHDFLDEIKDRGLLLDWCPQEKILGHPFHPSIGGFLTHSGWNSTLESNCEGVPMVCWPFFGEQPTNCLYICTKWEIGMEIDNNVKRDEVEGLVRELMEGSKGKEMKEKIMEWKDKAERATKPGGTSYNNFKLLVNHLRGESRAQKP</sequence>
<name>A0A6P6VWM2_COFAR</name>
<dbReference type="Proteomes" id="UP001652660">
    <property type="component" value="Chromosome 2c"/>
</dbReference>
<dbReference type="GO" id="GO:0080043">
    <property type="term" value="F:quercetin 3-O-glucosyltransferase activity"/>
    <property type="evidence" value="ECO:0007669"/>
    <property type="project" value="TreeGrafter"/>
</dbReference>
<dbReference type="FunFam" id="3.40.50.2000:FF:000027">
    <property type="entry name" value="Glycosyltransferase"/>
    <property type="match status" value="1"/>
</dbReference>
<dbReference type="GeneID" id="113726632"/>
<dbReference type="Gene3D" id="3.40.50.2000">
    <property type="entry name" value="Glycogen Phosphorylase B"/>
    <property type="match status" value="2"/>
</dbReference>
<gene>
    <name evidence="5" type="primary">LOC113726632</name>
</gene>
<dbReference type="PANTHER" id="PTHR11926:SF1283">
    <property type="entry name" value="GLYCOSYLTRANSFERASE"/>
    <property type="match status" value="1"/>
</dbReference>
<evidence type="ECO:0000256" key="2">
    <source>
        <dbReference type="ARBA" id="ARBA00022676"/>
    </source>
</evidence>
<evidence type="ECO:0000256" key="3">
    <source>
        <dbReference type="ARBA" id="ARBA00022679"/>
    </source>
</evidence>
<dbReference type="CDD" id="cd03784">
    <property type="entry name" value="GT1_Gtf-like"/>
    <property type="match status" value="1"/>
</dbReference>
<proteinExistence type="inferred from homology"/>
<dbReference type="SUPFAM" id="SSF53756">
    <property type="entry name" value="UDP-Glycosyltransferase/glycogen phosphorylase"/>
    <property type="match status" value="1"/>
</dbReference>
<dbReference type="FunFam" id="3.40.50.2000:FF:000065">
    <property type="entry name" value="Glycosyltransferase"/>
    <property type="match status" value="1"/>
</dbReference>
<dbReference type="InterPro" id="IPR002213">
    <property type="entry name" value="UDP_glucos_trans"/>
</dbReference>
<dbReference type="PANTHER" id="PTHR11926">
    <property type="entry name" value="GLUCOSYL/GLUCURONOSYL TRANSFERASES"/>
    <property type="match status" value="1"/>
</dbReference>
<accession>A0A6P6VWM2</accession>
<protein>
    <submittedName>
        <fullName evidence="5">7-deoxyloganetin glucosyltransferase-like</fullName>
    </submittedName>
</protein>
<evidence type="ECO:0000256" key="1">
    <source>
        <dbReference type="ARBA" id="ARBA00009995"/>
    </source>
</evidence>
<evidence type="ECO:0000313" key="5">
    <source>
        <dbReference type="RefSeq" id="XP_027106247.1"/>
    </source>
</evidence>
<dbReference type="GO" id="GO:0080044">
    <property type="term" value="F:quercetin 7-O-glucosyltransferase activity"/>
    <property type="evidence" value="ECO:0007669"/>
    <property type="project" value="TreeGrafter"/>
</dbReference>
<keyword evidence="4" id="KW-1185">Reference proteome</keyword>
<dbReference type="OrthoDB" id="5835829at2759"/>
<reference evidence="4" key="1">
    <citation type="journal article" date="2025" name="Foods">
        <title>Unveiling the Microbial Signatures of Arabica Coffee Cherries: Insights into Ripeness Specific Diversity, Functional Traits, and Implications for Quality and Safety.</title>
        <authorList>
            <consortium name="RefSeq"/>
            <person name="Tenea G.N."/>
            <person name="Cifuentes V."/>
            <person name="Reyes P."/>
            <person name="Cevallos-Vallejos M."/>
        </authorList>
    </citation>
    <scope>NUCLEOTIDE SEQUENCE [LARGE SCALE GENOMIC DNA]</scope>
</reference>
<keyword evidence="2" id="KW-0328">Glycosyltransferase</keyword>
<dbReference type="RefSeq" id="XP_027106247.1">
    <property type="nucleotide sequence ID" value="XM_027250446.2"/>
</dbReference>
<evidence type="ECO:0000313" key="4">
    <source>
        <dbReference type="Proteomes" id="UP001652660"/>
    </source>
</evidence>
<dbReference type="Pfam" id="PF00201">
    <property type="entry name" value="UDPGT"/>
    <property type="match status" value="1"/>
</dbReference>
<keyword evidence="3" id="KW-0808">Transferase</keyword>
<reference evidence="5" key="2">
    <citation type="submission" date="2025-08" db="UniProtKB">
        <authorList>
            <consortium name="RefSeq"/>
        </authorList>
    </citation>
    <scope>IDENTIFICATION</scope>
    <source>
        <tissue evidence="5">Leaves</tissue>
    </source>
</reference>
<dbReference type="AlphaFoldDB" id="A0A6P6VWM2"/>
<organism evidence="4 5">
    <name type="scientific">Coffea arabica</name>
    <name type="common">Arabian coffee</name>
    <dbReference type="NCBI Taxonomy" id="13443"/>
    <lineage>
        <taxon>Eukaryota</taxon>
        <taxon>Viridiplantae</taxon>
        <taxon>Streptophyta</taxon>
        <taxon>Embryophyta</taxon>
        <taxon>Tracheophyta</taxon>
        <taxon>Spermatophyta</taxon>
        <taxon>Magnoliopsida</taxon>
        <taxon>eudicotyledons</taxon>
        <taxon>Gunneridae</taxon>
        <taxon>Pentapetalae</taxon>
        <taxon>asterids</taxon>
        <taxon>lamiids</taxon>
        <taxon>Gentianales</taxon>
        <taxon>Rubiaceae</taxon>
        <taxon>Ixoroideae</taxon>
        <taxon>Gardenieae complex</taxon>
        <taxon>Bertiereae - Coffeeae clade</taxon>
        <taxon>Coffeeae</taxon>
        <taxon>Coffea</taxon>
    </lineage>
</organism>